<evidence type="ECO:0000313" key="3">
    <source>
        <dbReference type="Proteomes" id="UP000320496"/>
    </source>
</evidence>
<evidence type="ECO:0000256" key="1">
    <source>
        <dbReference type="SAM" id="SignalP"/>
    </source>
</evidence>
<feature type="chain" id="PRO_5021784047" description="SLA1 homology domain-containing protein" evidence="1">
    <location>
        <begin position="26"/>
        <end position="319"/>
    </location>
</feature>
<accession>A0A517ZAX0</accession>
<sequence length="319" mass="34467" precursor="true">MKRLPCSITFLIACAACLWPTWSHAAPPIEIRAPFQVLVVDGVEFGFEARIGVCPNHQAKEGSFVEFSSPDGDVLRLETVWGTIDRRTDGVVLTFVPVIDRQIGPDDIVAAVVQPAAYDPNVLVWDFAGDRLFDSMLPPPFAADGSIARSKGGRACSPVDYGQLDARVLIDTPAQPVEPLPPSNIVGFEARIGLNRNQTARGFLDVYPARSEPVSYEPIFGAALPRQNAASGIAGFVLMLADHRQAPLNTNDHLLRATVTVDGGKPDCLIWDLVNGESGEANGMFDALGEITVSPRGADTAIHQESLNNKYPEKIGRRQ</sequence>
<evidence type="ECO:0000313" key="2">
    <source>
        <dbReference type="EMBL" id="QDU39608.1"/>
    </source>
</evidence>
<dbReference type="RefSeq" id="WP_145370776.1">
    <property type="nucleotide sequence ID" value="NZ_CP036275.1"/>
</dbReference>
<name>A0A517ZAX0_9PLAN</name>
<protein>
    <recommendedName>
        <fullName evidence="4">SLA1 homology domain-containing protein</fullName>
    </recommendedName>
</protein>
<dbReference type="KEGG" id="mri:Mal4_39540"/>
<organism evidence="2 3">
    <name type="scientific">Maioricimonas rarisocia</name>
    <dbReference type="NCBI Taxonomy" id="2528026"/>
    <lineage>
        <taxon>Bacteria</taxon>
        <taxon>Pseudomonadati</taxon>
        <taxon>Planctomycetota</taxon>
        <taxon>Planctomycetia</taxon>
        <taxon>Planctomycetales</taxon>
        <taxon>Planctomycetaceae</taxon>
        <taxon>Maioricimonas</taxon>
    </lineage>
</organism>
<evidence type="ECO:0008006" key="4">
    <source>
        <dbReference type="Google" id="ProtNLM"/>
    </source>
</evidence>
<keyword evidence="3" id="KW-1185">Reference proteome</keyword>
<reference evidence="2 3" key="1">
    <citation type="submission" date="2019-02" db="EMBL/GenBank/DDBJ databases">
        <title>Deep-cultivation of Planctomycetes and their phenomic and genomic characterization uncovers novel biology.</title>
        <authorList>
            <person name="Wiegand S."/>
            <person name="Jogler M."/>
            <person name="Boedeker C."/>
            <person name="Pinto D."/>
            <person name="Vollmers J."/>
            <person name="Rivas-Marin E."/>
            <person name="Kohn T."/>
            <person name="Peeters S.H."/>
            <person name="Heuer A."/>
            <person name="Rast P."/>
            <person name="Oberbeckmann S."/>
            <person name="Bunk B."/>
            <person name="Jeske O."/>
            <person name="Meyerdierks A."/>
            <person name="Storesund J.E."/>
            <person name="Kallscheuer N."/>
            <person name="Luecker S."/>
            <person name="Lage O.M."/>
            <person name="Pohl T."/>
            <person name="Merkel B.J."/>
            <person name="Hornburger P."/>
            <person name="Mueller R.-W."/>
            <person name="Bruemmer F."/>
            <person name="Labrenz M."/>
            <person name="Spormann A.M."/>
            <person name="Op den Camp H."/>
            <person name="Overmann J."/>
            <person name="Amann R."/>
            <person name="Jetten M.S.M."/>
            <person name="Mascher T."/>
            <person name="Medema M.H."/>
            <person name="Devos D.P."/>
            <person name="Kaster A.-K."/>
            <person name="Ovreas L."/>
            <person name="Rohde M."/>
            <person name="Galperin M.Y."/>
            <person name="Jogler C."/>
        </authorList>
    </citation>
    <scope>NUCLEOTIDE SEQUENCE [LARGE SCALE GENOMIC DNA]</scope>
    <source>
        <strain evidence="2 3">Mal4</strain>
    </source>
</reference>
<dbReference type="EMBL" id="CP036275">
    <property type="protein sequence ID" value="QDU39608.1"/>
    <property type="molecule type" value="Genomic_DNA"/>
</dbReference>
<gene>
    <name evidence="2" type="ORF">Mal4_39540</name>
</gene>
<proteinExistence type="predicted"/>
<keyword evidence="1" id="KW-0732">Signal</keyword>
<dbReference type="Proteomes" id="UP000320496">
    <property type="component" value="Chromosome"/>
</dbReference>
<dbReference type="AlphaFoldDB" id="A0A517ZAX0"/>
<feature type="signal peptide" evidence="1">
    <location>
        <begin position="1"/>
        <end position="25"/>
    </location>
</feature>